<gene>
    <name evidence="2" type="ORF">GCM10007933_28530</name>
</gene>
<keyword evidence="1" id="KW-0732">Signal</keyword>
<dbReference type="Pfam" id="PF13689">
    <property type="entry name" value="DUF4154"/>
    <property type="match status" value="1"/>
</dbReference>
<dbReference type="EMBL" id="BSPX01000046">
    <property type="protein sequence ID" value="GLT23387.1"/>
    <property type="molecule type" value="Genomic_DNA"/>
</dbReference>
<dbReference type="InterPro" id="IPR025293">
    <property type="entry name" value="YfiR/HmsC-like"/>
</dbReference>
<sequence>MAARVMTARFRHHAVYLAVWALLALTSPAAPAAPEIAEENAVKAAFIYNFAKFSEWPDDPWNRSPRLRICVTGNGSDLTEAVAALESKPPVRGKAVDVRLLARADEGGQCHILVITGRASALPVLQSLGSAPVLTVGESDGFASAGGVIGLYMEGDKVRFEANPDAAQRAGLKLSSQILRLARLVRDGKGGR</sequence>
<organism evidence="2 3">
    <name type="scientific">Zoogloea oryzae</name>
    <dbReference type="NCBI Taxonomy" id="310767"/>
    <lineage>
        <taxon>Bacteria</taxon>
        <taxon>Pseudomonadati</taxon>
        <taxon>Pseudomonadota</taxon>
        <taxon>Betaproteobacteria</taxon>
        <taxon>Rhodocyclales</taxon>
        <taxon>Zoogloeaceae</taxon>
        <taxon>Zoogloea</taxon>
    </lineage>
</organism>
<protein>
    <recommendedName>
        <fullName evidence="4">YfiR family protein</fullName>
    </recommendedName>
</protein>
<evidence type="ECO:0000313" key="3">
    <source>
        <dbReference type="Proteomes" id="UP001157167"/>
    </source>
</evidence>
<feature type="signal peptide" evidence="1">
    <location>
        <begin position="1"/>
        <end position="32"/>
    </location>
</feature>
<evidence type="ECO:0000256" key="1">
    <source>
        <dbReference type="SAM" id="SignalP"/>
    </source>
</evidence>
<reference evidence="3" key="1">
    <citation type="journal article" date="2019" name="Int. J. Syst. Evol. Microbiol.">
        <title>The Global Catalogue of Microorganisms (GCM) 10K type strain sequencing project: providing services to taxonomists for standard genome sequencing and annotation.</title>
        <authorList>
            <consortium name="The Broad Institute Genomics Platform"/>
            <consortium name="The Broad Institute Genome Sequencing Center for Infectious Disease"/>
            <person name="Wu L."/>
            <person name="Ma J."/>
        </authorList>
    </citation>
    <scope>NUCLEOTIDE SEQUENCE [LARGE SCALE GENOMIC DNA]</scope>
    <source>
        <strain evidence="3">NBRC 102407</strain>
    </source>
</reference>
<proteinExistence type="predicted"/>
<accession>A0ABQ6FDR9</accession>
<evidence type="ECO:0008006" key="4">
    <source>
        <dbReference type="Google" id="ProtNLM"/>
    </source>
</evidence>
<keyword evidence="3" id="KW-1185">Reference proteome</keyword>
<comment type="caution">
    <text evidence="2">The sequence shown here is derived from an EMBL/GenBank/DDBJ whole genome shotgun (WGS) entry which is preliminary data.</text>
</comment>
<name>A0ABQ6FDR9_9RHOO</name>
<feature type="chain" id="PRO_5045204154" description="YfiR family protein" evidence="1">
    <location>
        <begin position="33"/>
        <end position="192"/>
    </location>
</feature>
<dbReference type="Proteomes" id="UP001157167">
    <property type="component" value="Unassembled WGS sequence"/>
</dbReference>
<evidence type="ECO:0000313" key="2">
    <source>
        <dbReference type="EMBL" id="GLT23387.1"/>
    </source>
</evidence>
<dbReference type="RefSeq" id="WP_284188592.1">
    <property type="nucleotide sequence ID" value="NZ_BSPX01000046.1"/>
</dbReference>